<evidence type="ECO:0000313" key="5">
    <source>
        <dbReference type="Proteomes" id="UP001167919"/>
    </source>
</evidence>
<keyword evidence="2" id="KW-0418">Kinase</keyword>
<dbReference type="Pfam" id="PF00485">
    <property type="entry name" value="PRK"/>
    <property type="match status" value="1"/>
</dbReference>
<dbReference type="InterPro" id="IPR006083">
    <property type="entry name" value="PRK/URK"/>
</dbReference>
<dbReference type="EC" id="2.7.1.33" evidence="2"/>
<sequence length="245" mass="27588">MDNLLSIILKKYGQHHENPYVIALTGSVAVGKSTIAREIANRLAQSAAGLTVSVISVDAFIFPNQELVKRDIFQEKGFPQSYNLTALSNKIGELKKGAASVSVPVYSQSINDITVNKYEKIKAAKILIIEGVTALRIHDYDLSIYIDADTSLVYQWFLKRTLAFIDNSKQDPNSFYYPLSHMTPAKQLTLIDQTWRKTDLKNLTEFIEPMKKEADIIVHKTDRHQIDKITMTKSVSSNGPRSLKK</sequence>
<evidence type="ECO:0000313" key="3">
    <source>
        <dbReference type="EMBL" id="QAS69454.1"/>
    </source>
</evidence>
<protein>
    <submittedName>
        <fullName evidence="2">Type I pantothenate kinase</fullName>
        <ecNumber evidence="2">2.7.1.33</ecNumber>
    </submittedName>
</protein>
<dbReference type="PANTHER" id="PTHR10285">
    <property type="entry name" value="URIDINE KINASE"/>
    <property type="match status" value="1"/>
</dbReference>
<feature type="domain" description="Phosphoribulokinase/uridine kinase" evidence="1">
    <location>
        <begin position="21"/>
        <end position="160"/>
    </location>
</feature>
<dbReference type="RefSeq" id="WP_128685578.1">
    <property type="nucleotide sequence ID" value="NZ_CP029684.2"/>
</dbReference>
<reference evidence="2" key="2">
    <citation type="submission" date="2019-01" db="EMBL/GenBank/DDBJ databases">
        <title>Oenococcus sicerae UCMA17102.</title>
        <authorList>
            <person name="Cousin F.J."/>
            <person name="Le Guellec R."/>
            <person name="Cretenet M."/>
        </authorList>
    </citation>
    <scope>NUCLEOTIDE SEQUENCE</scope>
    <source>
        <strain evidence="2">UCMA17102</strain>
    </source>
</reference>
<evidence type="ECO:0000313" key="2">
    <source>
        <dbReference type="EMBL" id="MDN6900527.1"/>
    </source>
</evidence>
<dbReference type="AlphaFoldDB" id="A0AAJ1RA27"/>
<dbReference type="Proteomes" id="UP001167919">
    <property type="component" value="Unassembled WGS sequence"/>
</dbReference>
<proteinExistence type="predicted"/>
<keyword evidence="4" id="KW-1185">Reference proteome</keyword>
<gene>
    <name evidence="3" type="ORF">DLJ48_02405</name>
    <name evidence="2" type="ORF">EVC35_05865</name>
</gene>
<dbReference type="GO" id="GO:0004594">
    <property type="term" value="F:pantothenate kinase activity"/>
    <property type="evidence" value="ECO:0007669"/>
    <property type="project" value="UniProtKB-EC"/>
</dbReference>
<keyword evidence="2" id="KW-0808">Transferase</keyword>
<dbReference type="Proteomes" id="UP000286907">
    <property type="component" value="Chromosome"/>
</dbReference>
<dbReference type="Gene3D" id="3.40.50.300">
    <property type="entry name" value="P-loop containing nucleotide triphosphate hydrolases"/>
    <property type="match status" value="1"/>
</dbReference>
<dbReference type="InterPro" id="IPR027417">
    <property type="entry name" value="P-loop_NTPase"/>
</dbReference>
<dbReference type="GO" id="GO:0005524">
    <property type="term" value="F:ATP binding"/>
    <property type="evidence" value="ECO:0007669"/>
    <property type="project" value="InterPro"/>
</dbReference>
<accession>A0AAJ1RA27</accession>
<reference evidence="3" key="3">
    <citation type="submission" date="2020-01" db="EMBL/GenBank/DDBJ databases">
        <authorList>
            <person name="Cousin F.J."/>
            <person name="Le Guellec R."/>
            <person name="Cretenet M."/>
        </authorList>
    </citation>
    <scope>NUCLEOTIDE SEQUENCE</scope>
    <source>
        <strain evidence="3">UCMA 15228</strain>
    </source>
</reference>
<dbReference type="EMBL" id="CP029684">
    <property type="protein sequence ID" value="QAS69454.1"/>
    <property type="molecule type" value="Genomic_DNA"/>
</dbReference>
<name>A0AAJ1RA27_9LACO</name>
<organism evidence="2 5">
    <name type="scientific">Oenococcus sicerae</name>
    <dbReference type="NCBI Taxonomy" id="2203724"/>
    <lineage>
        <taxon>Bacteria</taxon>
        <taxon>Bacillati</taxon>
        <taxon>Bacillota</taxon>
        <taxon>Bacilli</taxon>
        <taxon>Lactobacillales</taxon>
        <taxon>Lactobacillaceae</taxon>
        <taxon>Oenococcus</taxon>
    </lineage>
</organism>
<evidence type="ECO:0000259" key="1">
    <source>
        <dbReference type="Pfam" id="PF00485"/>
    </source>
</evidence>
<dbReference type="EMBL" id="SDWY01000003">
    <property type="protein sequence ID" value="MDN6900527.1"/>
    <property type="molecule type" value="Genomic_DNA"/>
</dbReference>
<dbReference type="SUPFAM" id="SSF52540">
    <property type="entry name" value="P-loop containing nucleoside triphosphate hydrolases"/>
    <property type="match status" value="1"/>
</dbReference>
<evidence type="ECO:0000313" key="4">
    <source>
        <dbReference type="Proteomes" id="UP000286907"/>
    </source>
</evidence>
<reference evidence="3 4" key="1">
    <citation type="journal article" date="2019" name="Syst. Appl. Microbiol.">
        <title>Oenococcus sicerae sp. nov., isolated from French cider.</title>
        <authorList>
            <person name="Cousin F.J."/>
            <person name="Le Guellec R."/>
            <person name="Chagnot C."/>
            <person name="Goux D."/>
            <person name="Dalmasso M."/>
            <person name="Laplace J.M."/>
            <person name="Cretenet M."/>
        </authorList>
    </citation>
    <scope>NUCLEOTIDE SEQUENCE [LARGE SCALE GENOMIC DNA]</scope>
    <source>
        <strain evidence="3 4">UCMA 15228</strain>
    </source>
</reference>